<accession>A0AAJ6QUV0</accession>
<dbReference type="InterPro" id="IPR001128">
    <property type="entry name" value="Cyt_P450"/>
</dbReference>
<dbReference type="InterPro" id="IPR036396">
    <property type="entry name" value="Cyt_P450_sf"/>
</dbReference>
<dbReference type="GO" id="GO:0008395">
    <property type="term" value="F:steroid hydroxylase activity"/>
    <property type="evidence" value="ECO:0007669"/>
    <property type="project" value="TreeGrafter"/>
</dbReference>
<dbReference type="Gene3D" id="1.10.630.10">
    <property type="entry name" value="Cytochrome P450"/>
    <property type="match status" value="1"/>
</dbReference>
<dbReference type="PROSITE" id="PS00086">
    <property type="entry name" value="CYTOCHROME_P450"/>
    <property type="match status" value="1"/>
</dbReference>
<dbReference type="GO" id="GO:0020037">
    <property type="term" value="F:heme binding"/>
    <property type="evidence" value="ECO:0007669"/>
    <property type="project" value="InterPro"/>
</dbReference>
<dbReference type="InterPro" id="IPR017972">
    <property type="entry name" value="Cyt_P450_CS"/>
</dbReference>
<feature type="binding site" description="axial binding residue" evidence="8">
    <location>
        <position position="485"/>
    </location>
    <ligand>
        <name>heme</name>
        <dbReference type="ChEBI" id="CHEBI:30413"/>
    </ligand>
    <ligandPart>
        <name>Fe</name>
        <dbReference type="ChEBI" id="CHEBI:18248"/>
    </ligandPart>
</feature>
<evidence type="ECO:0000256" key="4">
    <source>
        <dbReference type="ARBA" id="ARBA00023002"/>
    </source>
</evidence>
<dbReference type="Pfam" id="PF00067">
    <property type="entry name" value="p450"/>
    <property type="match status" value="2"/>
</dbReference>
<gene>
    <name evidence="11" type="primary">LOC100907177</name>
</gene>
<proteinExistence type="inferred from homology"/>
<keyword evidence="3 8" id="KW-0479">Metal-binding</keyword>
<evidence type="ECO:0000256" key="3">
    <source>
        <dbReference type="ARBA" id="ARBA00022723"/>
    </source>
</evidence>
<dbReference type="InterPro" id="IPR050705">
    <property type="entry name" value="Cytochrome_P450_3A"/>
</dbReference>
<dbReference type="RefSeq" id="XP_003744550.1">
    <property type="nucleotide sequence ID" value="XM_003744502.2"/>
</dbReference>
<keyword evidence="2 8" id="KW-0349">Heme</keyword>
<dbReference type="KEGG" id="goe:100907177"/>
<keyword evidence="5 8" id="KW-0408">Iron</keyword>
<dbReference type="PRINTS" id="PR00385">
    <property type="entry name" value="P450"/>
</dbReference>
<evidence type="ECO:0000256" key="6">
    <source>
        <dbReference type="ARBA" id="ARBA00023033"/>
    </source>
</evidence>
<reference evidence="11" key="1">
    <citation type="submission" date="2025-08" db="UniProtKB">
        <authorList>
            <consortium name="RefSeq"/>
        </authorList>
    </citation>
    <scope>IDENTIFICATION</scope>
</reference>
<dbReference type="Proteomes" id="UP000694867">
    <property type="component" value="Unplaced"/>
</dbReference>
<comment type="function">
    <text evidence="7">Cytochromes P450 are a group of heme-thiolate monooxygenases. They oxidize a variety of structurally unrelated compounds, including steroids, fatty acids, and xenobiotics.</text>
</comment>
<dbReference type="PANTHER" id="PTHR24302:SF15">
    <property type="entry name" value="FATTY-ACID PEROXYGENASE"/>
    <property type="match status" value="1"/>
</dbReference>
<protein>
    <submittedName>
        <fullName evidence="11">Cytochrome P450 3A56</fullName>
    </submittedName>
</protein>
<dbReference type="CDD" id="cd11055">
    <property type="entry name" value="CYP3A-like"/>
    <property type="match status" value="1"/>
</dbReference>
<dbReference type="GO" id="GO:0005506">
    <property type="term" value="F:iron ion binding"/>
    <property type="evidence" value="ECO:0007669"/>
    <property type="project" value="InterPro"/>
</dbReference>
<evidence type="ECO:0000256" key="1">
    <source>
        <dbReference type="ARBA" id="ARBA00010617"/>
    </source>
</evidence>
<evidence type="ECO:0000256" key="5">
    <source>
        <dbReference type="ARBA" id="ARBA00023004"/>
    </source>
</evidence>
<dbReference type="PANTHER" id="PTHR24302">
    <property type="entry name" value="CYTOCHROME P450 FAMILY 3"/>
    <property type="match status" value="1"/>
</dbReference>
<dbReference type="GeneID" id="100907177"/>
<dbReference type="PRINTS" id="PR00463">
    <property type="entry name" value="EP450I"/>
</dbReference>
<name>A0AAJ6QUV0_9ACAR</name>
<dbReference type="SUPFAM" id="SSF48264">
    <property type="entry name" value="Cytochrome P450"/>
    <property type="match status" value="1"/>
</dbReference>
<comment type="similarity">
    <text evidence="1 9">Belongs to the cytochrome P450 family.</text>
</comment>
<evidence type="ECO:0000313" key="11">
    <source>
        <dbReference type="RefSeq" id="XP_003744550.1"/>
    </source>
</evidence>
<evidence type="ECO:0000313" key="10">
    <source>
        <dbReference type="Proteomes" id="UP000694867"/>
    </source>
</evidence>
<evidence type="ECO:0000256" key="7">
    <source>
        <dbReference type="ARBA" id="ARBA00043906"/>
    </source>
</evidence>
<dbReference type="InterPro" id="IPR002401">
    <property type="entry name" value="Cyt_P450_E_grp-I"/>
</dbReference>
<evidence type="ECO:0000256" key="2">
    <source>
        <dbReference type="ARBA" id="ARBA00022617"/>
    </source>
</evidence>
<evidence type="ECO:0000256" key="9">
    <source>
        <dbReference type="RuleBase" id="RU000461"/>
    </source>
</evidence>
<keyword evidence="4 9" id="KW-0560">Oxidoreductase</keyword>
<comment type="cofactor">
    <cofactor evidence="8">
        <name>heme</name>
        <dbReference type="ChEBI" id="CHEBI:30413"/>
    </cofactor>
</comment>
<dbReference type="GO" id="GO:0016705">
    <property type="term" value="F:oxidoreductase activity, acting on paired donors, with incorporation or reduction of molecular oxygen"/>
    <property type="evidence" value="ECO:0007669"/>
    <property type="project" value="InterPro"/>
</dbReference>
<evidence type="ECO:0000256" key="8">
    <source>
        <dbReference type="PIRSR" id="PIRSR602401-1"/>
    </source>
</evidence>
<keyword evidence="10" id="KW-1185">Reference proteome</keyword>
<dbReference type="AlphaFoldDB" id="A0AAJ6QUV0"/>
<keyword evidence="6 9" id="KW-0503">Monooxygenase</keyword>
<sequence>MLFAVLSTLLVAYFVYCLRWRLKVLSIFRRLNIPGPSPRFLWGNMYEIYKHGHLVMQKKWHEQYGPVVGFYFGLFPCLLVSDTELLKRILLKDFHNFADRSHIISGENGSIIDDSLLTLKGQRWKEVRSTLTPSFTSKKLKKVTPEVSSAADEFMKNVDRHFAEDAECDFYELFQALTLDTICKTGMGVDFEIQSNIDNSAILRQVKMMLAYQIDLILLIIVSFPSLLQLAGKLLTALAQRAKNSGRDPIVKLKQQCGDVVKLRRSDTEKSERSDLLQLMMDAQNTVAHATDLKSMIAGDDAEAVEAEASLKIAKKQSIPSECPFAGKPKGLTDSEVIDNALLLLLAGYETTSSSMAFMTKLLVRFPEVQERMREELLDATGGGKVFDFERLQRCQYTEAVLQESLRMYPPIYFLTARVAAEEIKYGSLTIPRGMNIFSSVNQLHYDEDVFPLPYEFQPERFLPENKTPAMAWYWQPFGIGPRNCIGMRFAQMEIKLTMAKLLTKYRMTSESEPEHEAYIETLVMPVLQQIKDPVKCKLHLL</sequence>
<organism evidence="10 11">
    <name type="scientific">Galendromus occidentalis</name>
    <name type="common">western predatory mite</name>
    <dbReference type="NCBI Taxonomy" id="34638"/>
    <lineage>
        <taxon>Eukaryota</taxon>
        <taxon>Metazoa</taxon>
        <taxon>Ecdysozoa</taxon>
        <taxon>Arthropoda</taxon>
        <taxon>Chelicerata</taxon>
        <taxon>Arachnida</taxon>
        <taxon>Acari</taxon>
        <taxon>Parasitiformes</taxon>
        <taxon>Mesostigmata</taxon>
        <taxon>Gamasina</taxon>
        <taxon>Phytoseioidea</taxon>
        <taxon>Phytoseiidae</taxon>
        <taxon>Typhlodrominae</taxon>
        <taxon>Galendromus</taxon>
    </lineage>
</organism>